<dbReference type="EMBL" id="CATIWC010001727">
    <property type="protein sequence ID" value="CAI8584407.1"/>
    <property type="molecule type" value="Genomic_DNA"/>
</dbReference>
<evidence type="ECO:0000256" key="1">
    <source>
        <dbReference type="PROSITE-ProRule" id="PRU00175"/>
    </source>
</evidence>
<dbReference type="PANTHER" id="PTHR22765:SF434">
    <property type="entry name" value="GB|AAD18119.1-RELATED"/>
    <property type="match status" value="1"/>
</dbReference>
<dbReference type="EMBL" id="OX451735">
    <property type="protein sequence ID" value="CAI8593871.1"/>
    <property type="molecule type" value="Genomic_DNA"/>
</dbReference>
<organism evidence="3 7">
    <name type="scientific">Vicia faba</name>
    <name type="common">Broad bean</name>
    <name type="synonym">Faba vulgaris</name>
    <dbReference type="NCBI Taxonomy" id="3906"/>
    <lineage>
        <taxon>Eukaryota</taxon>
        <taxon>Viridiplantae</taxon>
        <taxon>Streptophyta</taxon>
        <taxon>Embryophyta</taxon>
        <taxon>Tracheophyta</taxon>
        <taxon>Spermatophyta</taxon>
        <taxon>Magnoliopsida</taxon>
        <taxon>eudicotyledons</taxon>
        <taxon>Gunneridae</taxon>
        <taxon>Pentapetalae</taxon>
        <taxon>rosids</taxon>
        <taxon>fabids</taxon>
        <taxon>Fabales</taxon>
        <taxon>Fabaceae</taxon>
        <taxon>Papilionoideae</taxon>
        <taxon>50 kb inversion clade</taxon>
        <taxon>NPAAA clade</taxon>
        <taxon>Hologalegina</taxon>
        <taxon>IRL clade</taxon>
        <taxon>Fabeae</taxon>
        <taxon>Vicia</taxon>
    </lineage>
</organism>
<dbReference type="GO" id="GO:0006511">
    <property type="term" value="P:ubiquitin-dependent protein catabolic process"/>
    <property type="evidence" value="ECO:0007669"/>
    <property type="project" value="TreeGrafter"/>
</dbReference>
<dbReference type="PANTHER" id="PTHR22765">
    <property type="entry name" value="RING FINGER AND PROTEASE ASSOCIATED DOMAIN-CONTAINING"/>
    <property type="match status" value="1"/>
</dbReference>
<dbReference type="Proteomes" id="UP001157006">
    <property type="component" value="Unassembled WGS sequence"/>
</dbReference>
<evidence type="ECO:0000313" key="6">
    <source>
        <dbReference type="EMBL" id="CAI8593871.1"/>
    </source>
</evidence>
<keyword evidence="1" id="KW-0479">Metal-binding</keyword>
<keyword evidence="7" id="KW-1185">Reference proteome</keyword>
<feature type="domain" description="RING-type" evidence="2">
    <location>
        <begin position="177"/>
        <end position="226"/>
    </location>
</feature>
<keyword evidence="1" id="KW-0863">Zinc-finger</keyword>
<dbReference type="Proteomes" id="UP001157006">
    <property type="component" value="Chromosome 1S"/>
</dbReference>
<dbReference type="AlphaFoldDB" id="A0AAV0YF84"/>
<dbReference type="EMBL" id="CATIWC010001553">
    <property type="protein sequence ID" value="CAI8584239.1"/>
    <property type="molecule type" value="Genomic_DNA"/>
</dbReference>
<dbReference type="Pfam" id="PF13639">
    <property type="entry name" value="zf-RING_2"/>
    <property type="match status" value="1"/>
</dbReference>
<dbReference type="InterPro" id="IPR013083">
    <property type="entry name" value="Znf_RING/FYVE/PHD"/>
</dbReference>
<dbReference type="EMBL" id="CATIWC010001553">
    <property type="protein sequence ID" value="CAI8584240.1"/>
    <property type="molecule type" value="Genomic_DNA"/>
</dbReference>
<dbReference type="PROSITE" id="PS50089">
    <property type="entry name" value="ZF_RING_2"/>
    <property type="match status" value="1"/>
</dbReference>
<evidence type="ECO:0000259" key="2">
    <source>
        <dbReference type="PROSITE" id="PS50089"/>
    </source>
</evidence>
<keyword evidence="1" id="KW-0862">Zinc</keyword>
<evidence type="ECO:0000313" key="3">
    <source>
        <dbReference type="EMBL" id="CAI8584239.1"/>
    </source>
</evidence>
<dbReference type="Gene3D" id="3.30.40.10">
    <property type="entry name" value="Zinc/RING finger domain, C3HC4 (zinc finger)"/>
    <property type="match status" value="1"/>
</dbReference>
<dbReference type="GO" id="GO:0008270">
    <property type="term" value="F:zinc ion binding"/>
    <property type="evidence" value="ECO:0007669"/>
    <property type="project" value="UniProtKB-KW"/>
</dbReference>
<dbReference type="InterPro" id="IPR001841">
    <property type="entry name" value="Znf_RING"/>
</dbReference>
<protein>
    <recommendedName>
        <fullName evidence="2">RING-type domain-containing protein</fullName>
    </recommendedName>
</protein>
<evidence type="ECO:0000313" key="7">
    <source>
        <dbReference type="Proteomes" id="UP001157006"/>
    </source>
</evidence>
<evidence type="ECO:0000313" key="4">
    <source>
        <dbReference type="EMBL" id="CAI8584240.1"/>
    </source>
</evidence>
<name>A0AAV0YF84_VICFA</name>
<proteinExistence type="predicted"/>
<gene>
    <name evidence="6" type="ORF">VFH_I112880</name>
    <name evidence="3" type="ORF">VFH_U065720</name>
    <name evidence="4" type="ORF">VFH_U065800</name>
    <name evidence="5" type="ORF">VFH_U073040</name>
</gene>
<sequence>MELNFSLNMFSTQDQTITTPPDDFSSGDFYIHFHLINVNLPSQTNVTNSIDDFTTTIINQNFWISSNNLCSCNHTTVLDEDNNISLYDSFSTLPIPHSILRTILPAIGAGARQMRAENNEGRDVLEMHVTLCLTTQPIQMDMVQESHPHVCAASQLIVDRLEKVTMHPTSDYSTKQCSICLEELSNEFKSELIKTKCFHIFHKDCIFQWFKKCTIRQLAYSCPLCRCNCEII</sequence>
<dbReference type="SMART" id="SM00184">
    <property type="entry name" value="RING"/>
    <property type="match status" value="1"/>
</dbReference>
<evidence type="ECO:0000313" key="5">
    <source>
        <dbReference type="EMBL" id="CAI8584407.1"/>
    </source>
</evidence>
<dbReference type="InterPro" id="IPR051826">
    <property type="entry name" value="E3_ubiquitin-ligase_domain"/>
</dbReference>
<dbReference type="SUPFAM" id="SSF57850">
    <property type="entry name" value="RING/U-box"/>
    <property type="match status" value="1"/>
</dbReference>
<dbReference type="GO" id="GO:0061630">
    <property type="term" value="F:ubiquitin protein ligase activity"/>
    <property type="evidence" value="ECO:0007669"/>
    <property type="project" value="TreeGrafter"/>
</dbReference>
<accession>A0AAV0YF84</accession>
<reference evidence="3 7" key="1">
    <citation type="submission" date="2023-01" db="EMBL/GenBank/DDBJ databases">
        <authorList>
            <person name="Kreplak J."/>
        </authorList>
    </citation>
    <scope>NUCLEOTIDE SEQUENCE [LARGE SCALE GENOMIC DNA]</scope>
</reference>